<evidence type="ECO:0000313" key="3">
    <source>
        <dbReference type="EMBL" id="MBL0406714.1"/>
    </source>
</evidence>
<dbReference type="GO" id="GO:0030497">
    <property type="term" value="P:fatty acid elongation"/>
    <property type="evidence" value="ECO:0007669"/>
    <property type="project" value="TreeGrafter"/>
</dbReference>
<evidence type="ECO:0000256" key="1">
    <source>
        <dbReference type="ARBA" id="ARBA00006484"/>
    </source>
</evidence>
<dbReference type="InterPro" id="IPR020904">
    <property type="entry name" value="Sc_DH/Rdtase_CS"/>
</dbReference>
<dbReference type="CDD" id="cd05233">
    <property type="entry name" value="SDR_c"/>
    <property type="match status" value="1"/>
</dbReference>
<dbReference type="InterPro" id="IPR002347">
    <property type="entry name" value="SDR_fam"/>
</dbReference>
<protein>
    <submittedName>
        <fullName evidence="3">SDR family oxidoreductase</fullName>
    </submittedName>
</protein>
<keyword evidence="4" id="KW-1185">Reference proteome</keyword>
<evidence type="ECO:0000259" key="2">
    <source>
        <dbReference type="SMART" id="SM00822"/>
    </source>
</evidence>
<dbReference type="PANTHER" id="PTHR42760:SF123">
    <property type="entry name" value="OXIDOREDUCTASE"/>
    <property type="match status" value="1"/>
</dbReference>
<dbReference type="SMART" id="SM00822">
    <property type="entry name" value="PKS_KR"/>
    <property type="match status" value="1"/>
</dbReference>
<name>A0A936ZGR7_9HYPH</name>
<evidence type="ECO:0000313" key="4">
    <source>
        <dbReference type="Proteomes" id="UP000605848"/>
    </source>
</evidence>
<dbReference type="RefSeq" id="WP_202063577.1">
    <property type="nucleotide sequence ID" value="NZ_JAEQMY010000048.1"/>
</dbReference>
<dbReference type="Gene3D" id="3.40.50.720">
    <property type="entry name" value="NAD(P)-binding Rossmann-like Domain"/>
    <property type="match status" value="1"/>
</dbReference>
<dbReference type="FunFam" id="3.40.50.720:FF:000084">
    <property type="entry name" value="Short-chain dehydrogenase reductase"/>
    <property type="match status" value="1"/>
</dbReference>
<dbReference type="Proteomes" id="UP000605848">
    <property type="component" value="Unassembled WGS sequence"/>
</dbReference>
<accession>A0A936ZGR7</accession>
<dbReference type="AlphaFoldDB" id="A0A936ZGR7"/>
<dbReference type="PRINTS" id="PR00080">
    <property type="entry name" value="SDRFAMILY"/>
</dbReference>
<dbReference type="GO" id="GO:0016616">
    <property type="term" value="F:oxidoreductase activity, acting on the CH-OH group of donors, NAD or NADP as acceptor"/>
    <property type="evidence" value="ECO:0007669"/>
    <property type="project" value="UniProtKB-ARBA"/>
</dbReference>
<comment type="similarity">
    <text evidence="1">Belongs to the short-chain dehydrogenases/reductases (SDR) family.</text>
</comment>
<proteinExistence type="inferred from homology"/>
<dbReference type="PRINTS" id="PR00081">
    <property type="entry name" value="GDHRDH"/>
</dbReference>
<reference evidence="3" key="1">
    <citation type="submission" date="2021-01" db="EMBL/GenBank/DDBJ databases">
        <title>Microvirga sp.</title>
        <authorList>
            <person name="Kim M.K."/>
        </authorList>
    </citation>
    <scope>NUCLEOTIDE SEQUENCE</scope>
    <source>
        <strain evidence="3">5420S-16</strain>
    </source>
</reference>
<feature type="domain" description="Ketoreductase" evidence="2">
    <location>
        <begin position="5"/>
        <end position="184"/>
    </location>
</feature>
<sequence>MVQQHSVLVTGGASGIGLAVVEAALGEGWRVIVADLDPGNLDRCRDSLGAPGDRVRYEQMNVADEDAVVRAIAACEAEFGPLTGVVNSAGIGRDVPALDTSVDLFRKMLEVNLIGSFVVSREAARHMRTRGAGSIINIASVSGIKGNKGRVAYGASKGGVLTMTKVMAVELASVGIRVNAIAPGPIETPLVQEIHTPEVRAAWMTTVPQRRYGSPAEIAGAAIFLLDDRKSSYVTGQTICVDGGFTTAGIIGEPSAAFDPPVQA</sequence>
<dbReference type="EMBL" id="JAEQMY010000048">
    <property type="protein sequence ID" value="MBL0406714.1"/>
    <property type="molecule type" value="Genomic_DNA"/>
</dbReference>
<dbReference type="InterPro" id="IPR057326">
    <property type="entry name" value="KR_dom"/>
</dbReference>
<dbReference type="SUPFAM" id="SSF51735">
    <property type="entry name" value="NAD(P)-binding Rossmann-fold domains"/>
    <property type="match status" value="1"/>
</dbReference>
<dbReference type="InterPro" id="IPR036291">
    <property type="entry name" value="NAD(P)-bd_dom_sf"/>
</dbReference>
<comment type="caution">
    <text evidence="3">The sequence shown here is derived from an EMBL/GenBank/DDBJ whole genome shotgun (WGS) entry which is preliminary data.</text>
</comment>
<dbReference type="NCBIfam" id="NF005559">
    <property type="entry name" value="PRK07231.1"/>
    <property type="match status" value="1"/>
</dbReference>
<dbReference type="PANTHER" id="PTHR42760">
    <property type="entry name" value="SHORT-CHAIN DEHYDROGENASES/REDUCTASES FAMILY MEMBER"/>
    <property type="match status" value="1"/>
</dbReference>
<dbReference type="Pfam" id="PF13561">
    <property type="entry name" value="adh_short_C2"/>
    <property type="match status" value="1"/>
</dbReference>
<gene>
    <name evidence="3" type="ORF">JKG68_22450</name>
</gene>
<dbReference type="PROSITE" id="PS00061">
    <property type="entry name" value="ADH_SHORT"/>
    <property type="match status" value="1"/>
</dbReference>
<organism evidence="3 4">
    <name type="scientific">Microvirga aerilata</name>
    <dbReference type="NCBI Taxonomy" id="670292"/>
    <lineage>
        <taxon>Bacteria</taxon>
        <taxon>Pseudomonadati</taxon>
        <taxon>Pseudomonadota</taxon>
        <taxon>Alphaproteobacteria</taxon>
        <taxon>Hyphomicrobiales</taxon>
        <taxon>Methylobacteriaceae</taxon>
        <taxon>Microvirga</taxon>
    </lineage>
</organism>